<feature type="compositionally biased region" description="Basic residues" evidence="1">
    <location>
        <begin position="376"/>
        <end position="387"/>
    </location>
</feature>
<keyword evidence="3" id="KW-1185">Reference proteome</keyword>
<dbReference type="EMBL" id="CACVKT020010330">
    <property type="protein sequence ID" value="CAC5426022.1"/>
    <property type="molecule type" value="Genomic_DNA"/>
</dbReference>
<evidence type="ECO:0000256" key="1">
    <source>
        <dbReference type="SAM" id="MobiDB-lite"/>
    </source>
</evidence>
<accession>A0A6J8F1N6</accession>
<dbReference type="AlphaFoldDB" id="A0A6J8F1N6"/>
<dbReference type="InterPro" id="IPR050863">
    <property type="entry name" value="CenT-Element_Derived"/>
</dbReference>
<organism evidence="2 3">
    <name type="scientific">Mytilus coruscus</name>
    <name type="common">Sea mussel</name>
    <dbReference type="NCBI Taxonomy" id="42192"/>
    <lineage>
        <taxon>Eukaryota</taxon>
        <taxon>Metazoa</taxon>
        <taxon>Spiralia</taxon>
        <taxon>Lophotrochozoa</taxon>
        <taxon>Mollusca</taxon>
        <taxon>Bivalvia</taxon>
        <taxon>Autobranchia</taxon>
        <taxon>Pteriomorphia</taxon>
        <taxon>Mytilida</taxon>
        <taxon>Mytiloidea</taxon>
        <taxon>Mytilidae</taxon>
        <taxon>Mytilinae</taxon>
        <taxon>Mytilus</taxon>
    </lineage>
</organism>
<dbReference type="InterPro" id="IPR009057">
    <property type="entry name" value="Homeodomain-like_sf"/>
</dbReference>
<dbReference type="OrthoDB" id="10043687at2759"/>
<sequence length="533" mass="60745">MDKKRKYEVKQKYRQYSPTSLTNAYTIVKDGMSVRGASRQYNVPMQTLRDRILGKIDPECVTTGRFPIFSQEEEAQSVDHLKSVAQYGYVTRSEVTDISTEFAVQLHIRTTDNPLTWNWMDGFLKRWPELKVPRPRSFEIARAKSASAFVVAKYFTELKKIIHKYKLEDAPHHIFNVDEKGVSPNHTPLSVVGINGYRPPGVTRGKSETTTTIGCGSAAGTRNVNSKSISEDENHQEKDIALDILNEPRLTDEVTEIYDKDITHTESETEQNEPKTAASFFEKKLNTLKTTKARQNQKKPRQSISSIIPGKAITEEKTQTLIKEYEYSKTKKGKAITEEKKVTLIKEYENSKTKKGKAITEEKTETLIKEYENSKTKKGKGPQKRKSSTTVANKAQNQNRKEITTDKFCSTAHTENQLPLQGHELTSMSTFITESGHGTNTIYKEETFVLGSVNYTYNKDKLDQGYYETAETEYFPKANVIADTDDNSDDDPFFACPERNCLKVYTKTSLLRISYMHRPACIYMPSKKIVITK</sequence>
<reference evidence="2 3" key="1">
    <citation type="submission" date="2020-06" db="EMBL/GenBank/DDBJ databases">
        <authorList>
            <person name="Li R."/>
            <person name="Bekaert M."/>
        </authorList>
    </citation>
    <scope>NUCLEOTIDE SEQUENCE [LARGE SCALE GENOMIC DNA]</scope>
    <source>
        <strain evidence="3">wild</strain>
    </source>
</reference>
<name>A0A6J8F1N6_MYTCO</name>
<feature type="region of interest" description="Disordered" evidence="1">
    <location>
        <begin position="193"/>
        <end position="235"/>
    </location>
</feature>
<proteinExistence type="predicted"/>
<dbReference type="PANTHER" id="PTHR19303:SF74">
    <property type="entry name" value="POGO TRANSPOSABLE ELEMENT WITH KRAB DOMAIN"/>
    <property type="match status" value="1"/>
</dbReference>
<feature type="region of interest" description="Disordered" evidence="1">
    <location>
        <begin position="371"/>
        <end position="408"/>
    </location>
</feature>
<dbReference type="PANTHER" id="PTHR19303">
    <property type="entry name" value="TRANSPOSON"/>
    <property type="match status" value="1"/>
</dbReference>
<gene>
    <name evidence="2" type="ORF">MCOR_57777</name>
</gene>
<dbReference type="SUPFAM" id="SSF46689">
    <property type="entry name" value="Homeodomain-like"/>
    <property type="match status" value="1"/>
</dbReference>
<dbReference type="Proteomes" id="UP000507470">
    <property type="component" value="Unassembled WGS sequence"/>
</dbReference>
<feature type="compositionally biased region" description="Polar residues" evidence="1">
    <location>
        <begin position="208"/>
        <end position="228"/>
    </location>
</feature>
<dbReference type="Gene3D" id="1.10.10.60">
    <property type="entry name" value="Homeodomain-like"/>
    <property type="match status" value="1"/>
</dbReference>
<protein>
    <recommendedName>
        <fullName evidence="4">HTH psq-type domain-containing protein</fullName>
    </recommendedName>
</protein>
<evidence type="ECO:0008006" key="4">
    <source>
        <dbReference type="Google" id="ProtNLM"/>
    </source>
</evidence>
<feature type="compositionally biased region" description="Polar residues" evidence="1">
    <location>
        <begin position="389"/>
        <end position="398"/>
    </location>
</feature>
<dbReference type="GO" id="GO:0003677">
    <property type="term" value="F:DNA binding"/>
    <property type="evidence" value="ECO:0007669"/>
    <property type="project" value="TreeGrafter"/>
</dbReference>
<evidence type="ECO:0000313" key="2">
    <source>
        <dbReference type="EMBL" id="CAC5426022.1"/>
    </source>
</evidence>
<dbReference type="GO" id="GO:0005634">
    <property type="term" value="C:nucleus"/>
    <property type="evidence" value="ECO:0007669"/>
    <property type="project" value="TreeGrafter"/>
</dbReference>
<evidence type="ECO:0000313" key="3">
    <source>
        <dbReference type="Proteomes" id="UP000507470"/>
    </source>
</evidence>